<accession>A0A6N8J2I0</accession>
<dbReference type="OrthoDB" id="9151249at2"/>
<reference evidence="1 2" key="1">
    <citation type="submission" date="2019-12" db="EMBL/GenBank/DDBJ databases">
        <title>The draft genomic sequence of strain Chitinophaga oryziterrae JCM 16595.</title>
        <authorList>
            <person name="Zhang X."/>
        </authorList>
    </citation>
    <scope>NUCLEOTIDE SEQUENCE [LARGE SCALE GENOMIC DNA]</scope>
    <source>
        <strain evidence="1 2">JCM 16595</strain>
    </source>
</reference>
<protein>
    <submittedName>
        <fullName evidence="1">Uncharacterized protein</fullName>
    </submittedName>
</protein>
<gene>
    <name evidence="1" type="ORF">GO495_00020</name>
</gene>
<dbReference type="EMBL" id="WRXO01000001">
    <property type="protein sequence ID" value="MVT38951.1"/>
    <property type="molecule type" value="Genomic_DNA"/>
</dbReference>
<proteinExistence type="predicted"/>
<comment type="caution">
    <text evidence="1">The sequence shown here is derived from an EMBL/GenBank/DDBJ whole genome shotgun (WGS) entry which is preliminary data.</text>
</comment>
<dbReference type="Proteomes" id="UP000468388">
    <property type="component" value="Unassembled WGS sequence"/>
</dbReference>
<name>A0A6N8J2I0_9BACT</name>
<keyword evidence="2" id="KW-1185">Reference proteome</keyword>
<evidence type="ECO:0000313" key="1">
    <source>
        <dbReference type="EMBL" id="MVT38951.1"/>
    </source>
</evidence>
<dbReference type="RefSeq" id="WP_157297665.1">
    <property type="nucleotide sequence ID" value="NZ_BAAAZB010000005.1"/>
</dbReference>
<organism evidence="1 2">
    <name type="scientific">Chitinophaga oryziterrae</name>
    <dbReference type="NCBI Taxonomy" id="1031224"/>
    <lineage>
        <taxon>Bacteria</taxon>
        <taxon>Pseudomonadati</taxon>
        <taxon>Bacteroidota</taxon>
        <taxon>Chitinophagia</taxon>
        <taxon>Chitinophagales</taxon>
        <taxon>Chitinophagaceae</taxon>
        <taxon>Chitinophaga</taxon>
    </lineage>
</organism>
<dbReference type="AlphaFoldDB" id="A0A6N8J2I0"/>
<sequence length="203" mass="24010">MNTAEQFWDWFKKNEAQYFFINQNNDSVKKEKLLDDLLLHLHKFCNKLYFEIGGHPNANHQNLIITAEGNIDFFEQVETLVGLTPHLEYWNVIAFKPPMKGYIIKYAGLEFNPKTIWFKPLYSPTVNKFGLKVYFENYDALKSEIYRRGTYLTLDNVLGEKSAVLDIDYIEIANFSTDVNREELFAFDTLESYIERIKNHRNL</sequence>
<evidence type="ECO:0000313" key="2">
    <source>
        <dbReference type="Proteomes" id="UP000468388"/>
    </source>
</evidence>